<dbReference type="GO" id="GO:0015562">
    <property type="term" value="F:efflux transmembrane transporter activity"/>
    <property type="evidence" value="ECO:0007669"/>
    <property type="project" value="TreeGrafter"/>
</dbReference>
<dbReference type="EMBL" id="CP036281">
    <property type="protein sequence ID" value="QDU79861.1"/>
    <property type="molecule type" value="Genomic_DNA"/>
</dbReference>
<feature type="compositionally biased region" description="Polar residues" evidence="2">
    <location>
        <begin position="376"/>
        <end position="386"/>
    </location>
</feature>
<name>A0A518CKV9_9PLAN</name>
<dbReference type="RefSeq" id="WP_144994800.1">
    <property type="nucleotide sequence ID" value="NZ_CP036281.1"/>
</dbReference>
<evidence type="ECO:0000256" key="2">
    <source>
        <dbReference type="SAM" id="MobiDB-lite"/>
    </source>
</evidence>
<dbReference type="OrthoDB" id="9806939at2"/>
<protein>
    <submittedName>
        <fullName evidence="3">Uncharacterized protein</fullName>
    </submittedName>
</protein>
<dbReference type="SUPFAM" id="SSF111369">
    <property type="entry name" value="HlyD-like secretion proteins"/>
    <property type="match status" value="1"/>
</dbReference>
<keyword evidence="1" id="KW-0175">Coiled coil</keyword>
<keyword evidence="4" id="KW-1185">Reference proteome</keyword>
<reference evidence="3 4" key="1">
    <citation type="submission" date="2019-02" db="EMBL/GenBank/DDBJ databases">
        <title>Deep-cultivation of Planctomycetes and their phenomic and genomic characterization uncovers novel biology.</title>
        <authorList>
            <person name="Wiegand S."/>
            <person name="Jogler M."/>
            <person name="Boedeker C."/>
            <person name="Pinto D."/>
            <person name="Vollmers J."/>
            <person name="Rivas-Marin E."/>
            <person name="Kohn T."/>
            <person name="Peeters S.H."/>
            <person name="Heuer A."/>
            <person name="Rast P."/>
            <person name="Oberbeckmann S."/>
            <person name="Bunk B."/>
            <person name="Jeske O."/>
            <person name="Meyerdierks A."/>
            <person name="Storesund J.E."/>
            <person name="Kallscheuer N."/>
            <person name="Luecker S."/>
            <person name="Lage O.M."/>
            <person name="Pohl T."/>
            <person name="Merkel B.J."/>
            <person name="Hornburger P."/>
            <person name="Mueller R.-W."/>
            <person name="Bruemmer F."/>
            <person name="Labrenz M."/>
            <person name="Spormann A.M."/>
            <person name="Op den Camp H."/>
            <person name="Overmann J."/>
            <person name="Amann R."/>
            <person name="Jetten M.S.M."/>
            <person name="Mascher T."/>
            <person name="Medema M.H."/>
            <person name="Devos D.P."/>
            <person name="Kaster A.-K."/>
            <person name="Ovreas L."/>
            <person name="Rohde M."/>
            <person name="Galperin M.Y."/>
            <person name="Jogler C."/>
        </authorList>
    </citation>
    <scope>NUCLEOTIDE SEQUENCE [LARGE SCALE GENOMIC DNA]</scope>
    <source>
        <strain evidence="3 4">Pla110</strain>
    </source>
</reference>
<proteinExistence type="predicted"/>
<dbReference type="GO" id="GO:1990281">
    <property type="term" value="C:efflux pump complex"/>
    <property type="evidence" value="ECO:0007669"/>
    <property type="project" value="TreeGrafter"/>
</dbReference>
<feature type="region of interest" description="Disordered" evidence="2">
    <location>
        <begin position="363"/>
        <end position="386"/>
    </location>
</feature>
<dbReference type="PANTHER" id="PTHR30469">
    <property type="entry name" value="MULTIDRUG RESISTANCE PROTEIN MDTA"/>
    <property type="match status" value="1"/>
</dbReference>
<evidence type="ECO:0000313" key="4">
    <source>
        <dbReference type="Proteomes" id="UP000317178"/>
    </source>
</evidence>
<evidence type="ECO:0000256" key="1">
    <source>
        <dbReference type="SAM" id="Coils"/>
    </source>
</evidence>
<dbReference type="KEGG" id="plon:Pla110_15800"/>
<evidence type="ECO:0000313" key="3">
    <source>
        <dbReference type="EMBL" id="QDU79861.1"/>
    </source>
</evidence>
<feature type="coiled-coil region" evidence="1">
    <location>
        <begin position="145"/>
        <end position="172"/>
    </location>
</feature>
<dbReference type="PANTHER" id="PTHR30469:SF15">
    <property type="entry name" value="HLYD FAMILY OF SECRETION PROTEINS"/>
    <property type="match status" value="1"/>
</dbReference>
<sequence>MHKFTALLSSPAFQQQAVTSPLVPSRGSLLRAWLIPVCCICCTSLYTTAGWSQSEKKDDADQVTIEREPLTIKKPDEYQFRFHLSPKKTAELLAATSGTIKQVNAAPGAQLRAQATLATVDDTRQQLQLAIAAARLNVLKEQKPSEDLTDNVLNAQRELAQAELELAKYELSLTEIFIPFDSKLDRLYQEQGAYVITGTAIGRVIDESQLTVQLPLERQEIKQGDSISIQVESEQVNAKVANISGLPAEWDALRDLASSVAMMTCVIENKDGKYQAGQTVFSPVIPRHAVAEVELESVSNGDQGGRKVQIIRDQTIRNISVETLGQVGSERVFVSGLFIEGDEVIKGSSVELKEGTLVQSVFDSEDARSGKRSSAPKRSNSRQQEF</sequence>
<organism evidence="3 4">
    <name type="scientific">Polystyrenella longa</name>
    <dbReference type="NCBI Taxonomy" id="2528007"/>
    <lineage>
        <taxon>Bacteria</taxon>
        <taxon>Pseudomonadati</taxon>
        <taxon>Planctomycetota</taxon>
        <taxon>Planctomycetia</taxon>
        <taxon>Planctomycetales</taxon>
        <taxon>Planctomycetaceae</taxon>
        <taxon>Polystyrenella</taxon>
    </lineage>
</organism>
<accession>A0A518CKV9</accession>
<gene>
    <name evidence="3" type="ORF">Pla110_15800</name>
</gene>
<dbReference type="Proteomes" id="UP000317178">
    <property type="component" value="Chromosome"/>
</dbReference>
<dbReference type="AlphaFoldDB" id="A0A518CKV9"/>